<dbReference type="Proteomes" id="UP000620124">
    <property type="component" value="Unassembled WGS sequence"/>
</dbReference>
<evidence type="ECO:0000259" key="1">
    <source>
        <dbReference type="Pfam" id="PF20703"/>
    </source>
</evidence>
<dbReference type="PANTHER" id="PTHR47691">
    <property type="entry name" value="REGULATOR-RELATED"/>
    <property type="match status" value="1"/>
</dbReference>
<gene>
    <name evidence="2" type="ORF">MVEN_01629400</name>
</gene>
<feature type="domain" description="Novel STAND NTPase 1" evidence="1">
    <location>
        <begin position="5"/>
        <end position="146"/>
    </location>
</feature>
<dbReference type="InterPro" id="IPR027417">
    <property type="entry name" value="P-loop_NTPase"/>
</dbReference>
<dbReference type="Gene3D" id="3.40.50.300">
    <property type="entry name" value="P-loop containing nucleotide triphosphate hydrolases"/>
    <property type="match status" value="1"/>
</dbReference>
<accession>A0A8H6XQM0</accession>
<keyword evidence="3" id="KW-1185">Reference proteome</keyword>
<name>A0A8H6XQM0_9AGAR</name>
<comment type="caution">
    <text evidence="2">The sequence shown here is derived from an EMBL/GenBank/DDBJ whole genome shotgun (WGS) entry which is preliminary data.</text>
</comment>
<evidence type="ECO:0000313" key="2">
    <source>
        <dbReference type="EMBL" id="KAF7344691.1"/>
    </source>
</evidence>
<organism evidence="2 3">
    <name type="scientific">Mycena venus</name>
    <dbReference type="NCBI Taxonomy" id="2733690"/>
    <lineage>
        <taxon>Eukaryota</taxon>
        <taxon>Fungi</taxon>
        <taxon>Dikarya</taxon>
        <taxon>Basidiomycota</taxon>
        <taxon>Agaricomycotina</taxon>
        <taxon>Agaricomycetes</taxon>
        <taxon>Agaricomycetidae</taxon>
        <taxon>Agaricales</taxon>
        <taxon>Marasmiineae</taxon>
        <taxon>Mycenaceae</taxon>
        <taxon>Mycena</taxon>
    </lineage>
</organism>
<proteinExistence type="predicted"/>
<evidence type="ECO:0000313" key="3">
    <source>
        <dbReference type="Proteomes" id="UP000620124"/>
    </source>
</evidence>
<sequence>MLPSEPKIFHGRESELSEMLELFVQGTPRVAILGAGGMGKTSLARAILHHAEITPRYKQHRYFVAYDPATTKVELAALIGSYLGLKPGKDLTRSVVQRFSKDPPALLILDNLETVWEPIVSRREVEDFLSLLTDVKHLALIITMRGAERPAQVNWTRPFLRPLKPLEQSAARQTFIDIADSYHDPAQVDKVLSLTDNMPLAVNLIANLVDSEGCSNIQPGSLYFIVPVKSQDQSCPSLRGFVEPLVNAS</sequence>
<dbReference type="InterPro" id="IPR049052">
    <property type="entry name" value="nSTAND1"/>
</dbReference>
<reference evidence="2" key="1">
    <citation type="submission" date="2020-05" db="EMBL/GenBank/DDBJ databases">
        <title>Mycena genomes resolve the evolution of fungal bioluminescence.</title>
        <authorList>
            <person name="Tsai I.J."/>
        </authorList>
    </citation>
    <scope>NUCLEOTIDE SEQUENCE</scope>
    <source>
        <strain evidence="2">CCC161011</strain>
    </source>
</reference>
<dbReference type="SUPFAM" id="SSF52540">
    <property type="entry name" value="P-loop containing nucleoside triphosphate hydrolases"/>
    <property type="match status" value="1"/>
</dbReference>
<dbReference type="PANTHER" id="PTHR47691:SF3">
    <property type="entry name" value="HTH-TYPE TRANSCRIPTIONAL REGULATOR RV0890C-RELATED"/>
    <property type="match status" value="1"/>
</dbReference>
<dbReference type="AlphaFoldDB" id="A0A8H6XQM0"/>
<dbReference type="EMBL" id="JACAZI010000014">
    <property type="protein sequence ID" value="KAF7344691.1"/>
    <property type="molecule type" value="Genomic_DNA"/>
</dbReference>
<dbReference type="Pfam" id="PF20703">
    <property type="entry name" value="nSTAND1"/>
    <property type="match status" value="1"/>
</dbReference>
<protein>
    <submittedName>
        <fullName evidence="2">ATPase-AAA-core domain-containing protein</fullName>
    </submittedName>
</protein>
<dbReference type="PRINTS" id="PR00364">
    <property type="entry name" value="DISEASERSIST"/>
</dbReference>
<dbReference type="OrthoDB" id="691197at2759"/>